<dbReference type="InterPro" id="IPR010285">
    <property type="entry name" value="DNA_helicase_pif1-like_DEAD"/>
</dbReference>
<keyword evidence="12" id="KW-1185">Reference proteome</keyword>
<evidence type="ECO:0000256" key="3">
    <source>
        <dbReference type="ARBA" id="ARBA00022801"/>
    </source>
</evidence>
<evidence type="ECO:0000256" key="2">
    <source>
        <dbReference type="ARBA" id="ARBA00022763"/>
    </source>
</evidence>
<dbReference type="GO" id="GO:0043139">
    <property type="term" value="F:5'-3' DNA helicase activity"/>
    <property type="evidence" value="ECO:0000318"/>
    <property type="project" value="GO_Central"/>
</dbReference>
<keyword evidence="8" id="KW-0413">Isomerase</keyword>
<dbReference type="RefSeq" id="XP_018824559.2">
    <property type="nucleotide sequence ID" value="XM_018969014.2"/>
</dbReference>
<dbReference type="Gramene" id="Jr10_13650_p1">
    <property type="protein sequence ID" value="cds.Jr10_13650_p1"/>
    <property type="gene ID" value="Jr10_13650"/>
</dbReference>
<keyword evidence="5 9" id="KW-0067">ATP-binding</keyword>
<dbReference type="InterPro" id="IPR027417">
    <property type="entry name" value="P-loop_NTPase"/>
</dbReference>
<keyword evidence="3 9" id="KW-0378">Hydrolase</keyword>
<accession>A0A2I4EYT3</accession>
<keyword evidence="9" id="KW-0233">DNA recombination</keyword>
<dbReference type="PANTHER" id="PTHR47642">
    <property type="entry name" value="ATP-DEPENDENT DNA HELICASE"/>
    <property type="match status" value="1"/>
</dbReference>
<feature type="domain" description="DNA helicase Pif1-like 2B" evidence="11">
    <location>
        <begin position="320"/>
        <end position="358"/>
    </location>
</feature>
<name>A0A2I4EYT3_JUGRE</name>
<dbReference type="InterPro" id="IPR051055">
    <property type="entry name" value="PIF1_helicase"/>
</dbReference>
<dbReference type="GO" id="GO:0006310">
    <property type="term" value="P:DNA recombination"/>
    <property type="evidence" value="ECO:0007669"/>
    <property type="project" value="UniProtKB-KW"/>
</dbReference>
<dbReference type="PANTHER" id="PTHR47642:SF5">
    <property type="entry name" value="ATP-DEPENDENT DNA HELICASE"/>
    <property type="match status" value="1"/>
</dbReference>
<evidence type="ECO:0000256" key="5">
    <source>
        <dbReference type="ARBA" id="ARBA00022840"/>
    </source>
</evidence>
<comment type="similarity">
    <text evidence="9">Belongs to the helicase family.</text>
</comment>
<keyword evidence="4 9" id="KW-0347">Helicase</keyword>
<dbReference type="GO" id="GO:0000723">
    <property type="term" value="P:telomere maintenance"/>
    <property type="evidence" value="ECO:0007669"/>
    <property type="project" value="InterPro"/>
</dbReference>
<dbReference type="GeneID" id="108993947"/>
<evidence type="ECO:0000256" key="7">
    <source>
        <dbReference type="ARBA" id="ARBA00023204"/>
    </source>
</evidence>
<dbReference type="GO" id="GO:0006281">
    <property type="term" value="P:DNA repair"/>
    <property type="evidence" value="ECO:0007669"/>
    <property type="project" value="UniProtKB-KW"/>
</dbReference>
<evidence type="ECO:0000313" key="12">
    <source>
        <dbReference type="Proteomes" id="UP000235220"/>
    </source>
</evidence>
<dbReference type="STRING" id="51240.A0A2I4EYT3"/>
<keyword evidence="6" id="KW-0238">DNA-binding</keyword>
<keyword evidence="2 9" id="KW-0227">DNA damage</keyword>
<proteinExistence type="inferred from homology"/>
<dbReference type="CDD" id="cd18809">
    <property type="entry name" value="SF1_C_RecD"/>
    <property type="match status" value="1"/>
</dbReference>
<dbReference type="SUPFAM" id="SSF52540">
    <property type="entry name" value="P-loop containing nucleoside triphosphate hydrolases"/>
    <property type="match status" value="2"/>
</dbReference>
<dbReference type="GO" id="GO:0005524">
    <property type="term" value="F:ATP binding"/>
    <property type="evidence" value="ECO:0007669"/>
    <property type="project" value="UniProtKB-KW"/>
</dbReference>
<evidence type="ECO:0000256" key="9">
    <source>
        <dbReference type="RuleBase" id="RU363044"/>
    </source>
</evidence>
<gene>
    <name evidence="13" type="primary">LOC108993947</name>
</gene>
<protein>
    <recommendedName>
        <fullName evidence="9">ATP-dependent DNA helicase</fullName>
        <ecNumber evidence="9">5.6.2.3</ecNumber>
    </recommendedName>
</protein>
<dbReference type="Pfam" id="PF05970">
    <property type="entry name" value="PIF1"/>
    <property type="match status" value="1"/>
</dbReference>
<dbReference type="OrthoDB" id="272985at2759"/>
<dbReference type="GO" id="GO:0016887">
    <property type="term" value="F:ATP hydrolysis activity"/>
    <property type="evidence" value="ECO:0007669"/>
    <property type="project" value="RHEA"/>
</dbReference>
<dbReference type="Proteomes" id="UP000235220">
    <property type="component" value="Chromosome 10"/>
</dbReference>
<evidence type="ECO:0000256" key="6">
    <source>
        <dbReference type="ARBA" id="ARBA00023125"/>
    </source>
</evidence>
<organism evidence="12 13">
    <name type="scientific">Juglans regia</name>
    <name type="common">English walnut</name>
    <dbReference type="NCBI Taxonomy" id="51240"/>
    <lineage>
        <taxon>Eukaryota</taxon>
        <taxon>Viridiplantae</taxon>
        <taxon>Streptophyta</taxon>
        <taxon>Embryophyta</taxon>
        <taxon>Tracheophyta</taxon>
        <taxon>Spermatophyta</taxon>
        <taxon>Magnoliopsida</taxon>
        <taxon>eudicotyledons</taxon>
        <taxon>Gunneridae</taxon>
        <taxon>Pentapetalae</taxon>
        <taxon>rosids</taxon>
        <taxon>fabids</taxon>
        <taxon>Fagales</taxon>
        <taxon>Juglandaceae</taxon>
        <taxon>Juglans</taxon>
    </lineage>
</organism>
<evidence type="ECO:0000259" key="11">
    <source>
        <dbReference type="Pfam" id="PF21530"/>
    </source>
</evidence>
<evidence type="ECO:0000256" key="8">
    <source>
        <dbReference type="ARBA" id="ARBA00023235"/>
    </source>
</evidence>
<evidence type="ECO:0000256" key="4">
    <source>
        <dbReference type="ARBA" id="ARBA00022806"/>
    </source>
</evidence>
<dbReference type="KEGG" id="jre:108993947"/>
<dbReference type="CDD" id="cd18037">
    <property type="entry name" value="DEXSc_Pif1_like"/>
    <property type="match status" value="1"/>
</dbReference>
<keyword evidence="1 9" id="KW-0547">Nucleotide-binding</keyword>
<reference evidence="13" key="1">
    <citation type="submission" date="2025-08" db="UniProtKB">
        <authorList>
            <consortium name="RefSeq"/>
        </authorList>
    </citation>
    <scope>IDENTIFICATION</scope>
    <source>
        <tissue evidence="13">Leaves</tissue>
    </source>
</reference>
<dbReference type="AlphaFoldDB" id="A0A2I4EYT3"/>
<evidence type="ECO:0000313" key="13">
    <source>
        <dbReference type="RefSeq" id="XP_018824559.2"/>
    </source>
</evidence>
<evidence type="ECO:0000256" key="1">
    <source>
        <dbReference type="ARBA" id="ARBA00022741"/>
    </source>
</evidence>
<dbReference type="Pfam" id="PF21530">
    <property type="entry name" value="Pif1_2B_dom"/>
    <property type="match status" value="1"/>
</dbReference>
<comment type="catalytic activity">
    <reaction evidence="9">
        <text>ATP + H2O = ADP + phosphate + H(+)</text>
        <dbReference type="Rhea" id="RHEA:13065"/>
        <dbReference type="ChEBI" id="CHEBI:15377"/>
        <dbReference type="ChEBI" id="CHEBI:15378"/>
        <dbReference type="ChEBI" id="CHEBI:30616"/>
        <dbReference type="ChEBI" id="CHEBI:43474"/>
        <dbReference type="ChEBI" id="CHEBI:456216"/>
        <dbReference type="EC" id="5.6.2.3"/>
    </reaction>
</comment>
<feature type="domain" description="DNA helicase Pif1-like DEAD-box helicase" evidence="10">
    <location>
        <begin position="54"/>
        <end position="254"/>
    </location>
</feature>
<comment type="cofactor">
    <cofactor evidence="9">
        <name>Mg(2+)</name>
        <dbReference type="ChEBI" id="CHEBI:18420"/>
    </cofactor>
</comment>
<sequence length="531" mass="58944">MGVATFIATAIAAYRNFSTKSFGKNTKSAQSWYWSKNKSRKSEPRNPRTRIKWTEQQKKIISAVSAGSSVFITGSAGTGKTELVKHIIELLKKCHSPSGVFVTASTGVAACAIRGQTLHSFAGIGYPMADRCTLLDRVLQNKKAYGRWNKAEALVIDEISMVDAELFESLEYIAKKLRGGDEVWGGIQLVVSGDFFQLPPVFGHQNSSGKEFAFEADCWNASFDMQLELTEIFRQADARFVKMLQGIRRGDCDPQDLEVLEQLCSRTESDELDPSVVQLYPLKEDVRRVNEMRMESFSEAATTYLASDSGENPWKIQLKEGIAPDELFLCEGARVMLIKNLNTWRGLVNGNTGIVIGFSESEGVDVRDICSENLLPIVKFDSGPTKVIEPETWVVTEGDTVVAKRKQLPLLLAWARSIHKCQGMTLDKLHTNLSRSFGCGMVYVALSRVRSLEGLQLSGFSPSKIKAHPKVLQFYKSFACEPSTTKGKDEGANKIRVDTSGLVHVSNTTNKGASEYHFSLSEFISSRQKRK</sequence>
<dbReference type="Gene3D" id="3.40.50.300">
    <property type="entry name" value="P-loop containing nucleotide triphosphate hydrolases"/>
    <property type="match status" value="1"/>
</dbReference>
<dbReference type="InterPro" id="IPR049163">
    <property type="entry name" value="Pif1-like_2B_dom"/>
</dbReference>
<evidence type="ECO:0000259" key="10">
    <source>
        <dbReference type="Pfam" id="PF05970"/>
    </source>
</evidence>
<dbReference type="EC" id="5.6.2.3" evidence="9"/>
<keyword evidence="7 9" id="KW-0234">DNA repair</keyword>